<feature type="domain" description="GGDEF" evidence="5">
    <location>
        <begin position="256"/>
        <end position="409"/>
    </location>
</feature>
<dbReference type="EC" id="2.7.7.65" evidence="1"/>
<dbReference type="GO" id="GO:0005886">
    <property type="term" value="C:plasma membrane"/>
    <property type="evidence" value="ECO:0007669"/>
    <property type="project" value="TreeGrafter"/>
</dbReference>
<feature type="transmembrane region" description="Helical" evidence="4">
    <location>
        <begin position="210"/>
        <end position="226"/>
    </location>
</feature>
<name>A0A5C0AUZ7_9BURK</name>
<evidence type="ECO:0000256" key="4">
    <source>
        <dbReference type="SAM" id="Phobius"/>
    </source>
</evidence>
<dbReference type="GO" id="GO:0043709">
    <property type="term" value="P:cell adhesion involved in single-species biofilm formation"/>
    <property type="evidence" value="ECO:0007669"/>
    <property type="project" value="TreeGrafter"/>
</dbReference>
<keyword evidence="4" id="KW-1133">Transmembrane helix</keyword>
<feature type="transmembrane region" description="Helical" evidence="4">
    <location>
        <begin position="187"/>
        <end position="204"/>
    </location>
</feature>
<evidence type="ECO:0000313" key="7">
    <source>
        <dbReference type="Proteomes" id="UP000325161"/>
    </source>
</evidence>
<dbReference type="Gene3D" id="3.30.70.270">
    <property type="match status" value="1"/>
</dbReference>
<comment type="catalytic activity">
    <reaction evidence="2">
        <text>2 GTP = 3',3'-c-di-GMP + 2 diphosphate</text>
        <dbReference type="Rhea" id="RHEA:24898"/>
        <dbReference type="ChEBI" id="CHEBI:33019"/>
        <dbReference type="ChEBI" id="CHEBI:37565"/>
        <dbReference type="ChEBI" id="CHEBI:58805"/>
        <dbReference type="EC" id="2.7.7.65"/>
    </reaction>
</comment>
<dbReference type="Proteomes" id="UP000325161">
    <property type="component" value="Chromosome"/>
</dbReference>
<feature type="transmembrane region" description="Helical" evidence="4">
    <location>
        <begin position="119"/>
        <end position="136"/>
    </location>
</feature>
<keyword evidence="7" id="KW-1185">Reference proteome</keyword>
<dbReference type="InterPro" id="IPR029787">
    <property type="entry name" value="Nucleotide_cyclase"/>
</dbReference>
<gene>
    <name evidence="6" type="ORF">FXN63_09270</name>
</gene>
<feature type="region of interest" description="Disordered" evidence="3">
    <location>
        <begin position="337"/>
        <end position="364"/>
    </location>
</feature>
<dbReference type="GO" id="GO:0052621">
    <property type="term" value="F:diguanylate cyclase activity"/>
    <property type="evidence" value="ECO:0007669"/>
    <property type="project" value="UniProtKB-EC"/>
</dbReference>
<dbReference type="SMART" id="SM00267">
    <property type="entry name" value="GGDEF"/>
    <property type="match status" value="1"/>
</dbReference>
<feature type="transmembrane region" description="Helical" evidence="4">
    <location>
        <begin position="87"/>
        <end position="107"/>
    </location>
</feature>
<dbReference type="InterPro" id="IPR000160">
    <property type="entry name" value="GGDEF_dom"/>
</dbReference>
<dbReference type="SUPFAM" id="SSF55073">
    <property type="entry name" value="Nucleotide cyclase"/>
    <property type="match status" value="1"/>
</dbReference>
<feature type="transmembrane region" description="Helical" evidence="4">
    <location>
        <begin position="156"/>
        <end position="180"/>
    </location>
</feature>
<proteinExistence type="predicted"/>
<feature type="region of interest" description="Disordered" evidence="3">
    <location>
        <begin position="426"/>
        <end position="450"/>
    </location>
</feature>
<dbReference type="AlphaFoldDB" id="A0A5C0AUZ7"/>
<dbReference type="EMBL" id="CP043046">
    <property type="protein sequence ID" value="QEI06005.1"/>
    <property type="molecule type" value="Genomic_DNA"/>
</dbReference>
<dbReference type="InterPro" id="IPR050469">
    <property type="entry name" value="Diguanylate_Cyclase"/>
</dbReference>
<dbReference type="PANTHER" id="PTHR45138">
    <property type="entry name" value="REGULATORY COMPONENTS OF SENSORY TRANSDUCTION SYSTEM"/>
    <property type="match status" value="1"/>
</dbReference>
<sequence>MANHVFVVPALLAALILLLLPATASAGAFYQTLLAVLACVAGGLALLYGRLRILFMVLVTYLGFLLLSGQTDAYLRDGRFAPHASLVFNGASVWLPMMFVLNGVWHERGQPIVDVIKRALYQTVALGVFLLLAAWRPDHMVALVAGAHLPTMPLQWSSLPALPTLSIYAAVMVLGIQAVWTPRTEHTAMLLAAVCLAVMLPRAFLDAAVVPVGCSFILLLFAGSIVQETFRMAFRDELTGLRGRRALNDVLTRLDGNYSIAMVDIDHFKAFNDTHGHQTGDQVLRLVAARLNRAGGGSRAYRYGGEEFALVFFGKLAHECLETLEGVRMVIESSRMRLRDEASRPQSEAQGRAKRGSGGERPGLRVTVSIGVSDSRLSPDGPVAVIADADTALYAAKGAGRNQVKSVVPPKNARVKAAEAKAAAAKAASAKPREPEAKVFRTRATRQPAE</sequence>
<keyword evidence="4" id="KW-0812">Transmembrane</keyword>
<evidence type="ECO:0000256" key="1">
    <source>
        <dbReference type="ARBA" id="ARBA00012528"/>
    </source>
</evidence>
<evidence type="ECO:0000256" key="3">
    <source>
        <dbReference type="SAM" id="MobiDB-lite"/>
    </source>
</evidence>
<dbReference type="Pfam" id="PF00990">
    <property type="entry name" value="GGDEF"/>
    <property type="match status" value="1"/>
</dbReference>
<dbReference type="GO" id="GO:1902201">
    <property type="term" value="P:negative regulation of bacterial-type flagellum-dependent cell motility"/>
    <property type="evidence" value="ECO:0007669"/>
    <property type="project" value="TreeGrafter"/>
</dbReference>
<organism evidence="6 7">
    <name type="scientific">Pigmentiphaga aceris</name>
    <dbReference type="NCBI Taxonomy" id="1940612"/>
    <lineage>
        <taxon>Bacteria</taxon>
        <taxon>Pseudomonadati</taxon>
        <taxon>Pseudomonadota</taxon>
        <taxon>Betaproteobacteria</taxon>
        <taxon>Burkholderiales</taxon>
        <taxon>Alcaligenaceae</taxon>
        <taxon>Pigmentiphaga</taxon>
    </lineage>
</organism>
<dbReference type="RefSeq" id="WP_148814388.1">
    <property type="nucleotide sequence ID" value="NZ_CP043046.1"/>
</dbReference>
<evidence type="ECO:0000259" key="5">
    <source>
        <dbReference type="PROSITE" id="PS50887"/>
    </source>
</evidence>
<keyword evidence="4" id="KW-0472">Membrane</keyword>
<dbReference type="NCBIfam" id="TIGR00254">
    <property type="entry name" value="GGDEF"/>
    <property type="match status" value="1"/>
</dbReference>
<reference evidence="6 7" key="1">
    <citation type="submission" date="2019-08" db="EMBL/GenBank/DDBJ databases">
        <title>Amphibian skin-associated Pigmentiphaga: genome sequence and occurrence across geography and hosts.</title>
        <authorList>
            <person name="Bletz M.C."/>
            <person name="Bunk B."/>
            <person name="Sproeer C."/>
            <person name="Biwer P."/>
            <person name="Reiter S."/>
            <person name="Rabemananjara F.C.E."/>
            <person name="Schulz S."/>
            <person name="Overmann J."/>
            <person name="Vences M."/>
        </authorList>
    </citation>
    <scope>NUCLEOTIDE SEQUENCE [LARGE SCALE GENOMIC DNA]</scope>
    <source>
        <strain evidence="6 7">Mada1488</strain>
    </source>
</reference>
<protein>
    <recommendedName>
        <fullName evidence="1">diguanylate cyclase</fullName>
        <ecNumber evidence="1">2.7.7.65</ecNumber>
    </recommendedName>
</protein>
<feature type="transmembrane region" description="Helical" evidence="4">
    <location>
        <begin position="34"/>
        <end position="51"/>
    </location>
</feature>
<dbReference type="OrthoDB" id="9813903at2"/>
<evidence type="ECO:0000256" key="2">
    <source>
        <dbReference type="ARBA" id="ARBA00034247"/>
    </source>
</evidence>
<dbReference type="InterPro" id="IPR043128">
    <property type="entry name" value="Rev_trsase/Diguanyl_cyclase"/>
</dbReference>
<dbReference type="CDD" id="cd01949">
    <property type="entry name" value="GGDEF"/>
    <property type="match status" value="1"/>
</dbReference>
<accession>A0A5C0AUZ7</accession>
<dbReference type="KEGG" id="pacr:FXN63_09270"/>
<dbReference type="PROSITE" id="PS50887">
    <property type="entry name" value="GGDEF"/>
    <property type="match status" value="1"/>
</dbReference>
<dbReference type="PANTHER" id="PTHR45138:SF9">
    <property type="entry name" value="DIGUANYLATE CYCLASE DGCM-RELATED"/>
    <property type="match status" value="1"/>
</dbReference>
<evidence type="ECO:0000313" key="6">
    <source>
        <dbReference type="EMBL" id="QEI06005.1"/>
    </source>
</evidence>